<sequence>MNIFVLNVFLAVSWAALVGSFTLANLLIGYGTGYLALWIASPLFGKSGYFLRVWRVFRLLVLFVYDLIVSSLQVVWDVITPTHLSRPGIVALPLDAEGEGEILLIANLISLTPGSLSLDLSPDRKTLYVHAMFVDDPVTLRRGLKSGIERRVMEALQ</sequence>
<organism evidence="8 9">
    <name type="scientific">Pelagibius litoralis</name>
    <dbReference type="NCBI Taxonomy" id="374515"/>
    <lineage>
        <taxon>Bacteria</taxon>
        <taxon>Pseudomonadati</taxon>
        <taxon>Pseudomonadota</taxon>
        <taxon>Alphaproteobacteria</taxon>
        <taxon>Rhodospirillales</taxon>
        <taxon>Rhodovibrionaceae</taxon>
        <taxon>Pelagibius</taxon>
    </lineage>
</organism>
<evidence type="ECO:0000256" key="3">
    <source>
        <dbReference type="ARBA" id="ARBA00022475"/>
    </source>
</evidence>
<evidence type="ECO:0000256" key="4">
    <source>
        <dbReference type="ARBA" id="ARBA00022692"/>
    </source>
</evidence>
<evidence type="ECO:0000256" key="1">
    <source>
        <dbReference type="ARBA" id="ARBA00004651"/>
    </source>
</evidence>
<dbReference type="GO" id="GO:0008324">
    <property type="term" value="F:monoatomic cation transmembrane transporter activity"/>
    <property type="evidence" value="ECO:0007669"/>
    <property type="project" value="InterPro"/>
</dbReference>
<keyword evidence="3" id="KW-1003">Cell membrane</keyword>
<keyword evidence="4 7" id="KW-0812">Transmembrane</keyword>
<proteinExistence type="inferred from homology"/>
<evidence type="ECO:0000256" key="7">
    <source>
        <dbReference type="SAM" id="Phobius"/>
    </source>
</evidence>
<keyword evidence="6 7" id="KW-0472">Membrane</keyword>
<keyword evidence="9" id="KW-1185">Reference proteome</keyword>
<comment type="caution">
    <text evidence="8">The sequence shown here is derived from an EMBL/GenBank/DDBJ whole genome shotgun (WGS) entry which is preliminary data.</text>
</comment>
<protein>
    <submittedName>
        <fullName evidence="8">Na+/H+ antiporter subunit E</fullName>
    </submittedName>
</protein>
<feature type="transmembrane region" description="Helical" evidence="7">
    <location>
        <begin position="25"/>
        <end position="44"/>
    </location>
</feature>
<feature type="transmembrane region" description="Helical" evidence="7">
    <location>
        <begin position="56"/>
        <end position="76"/>
    </location>
</feature>
<accession>A0A967EYH4</accession>
<dbReference type="PIRSF" id="PIRSF019239">
    <property type="entry name" value="MrpE"/>
    <property type="match status" value="1"/>
</dbReference>
<reference evidence="8" key="1">
    <citation type="submission" date="2020-03" db="EMBL/GenBank/DDBJ databases">
        <title>Genome of Pelagibius litoralis DSM 21314T.</title>
        <authorList>
            <person name="Wang G."/>
        </authorList>
    </citation>
    <scope>NUCLEOTIDE SEQUENCE</scope>
    <source>
        <strain evidence="8">DSM 21314</strain>
    </source>
</reference>
<dbReference type="RefSeq" id="WP_167225675.1">
    <property type="nucleotide sequence ID" value="NZ_JAAQPH010000010.1"/>
</dbReference>
<dbReference type="GO" id="GO:0005886">
    <property type="term" value="C:plasma membrane"/>
    <property type="evidence" value="ECO:0007669"/>
    <property type="project" value="UniProtKB-SubCell"/>
</dbReference>
<gene>
    <name evidence="8" type="ORF">HBA54_14250</name>
</gene>
<dbReference type="PANTHER" id="PTHR34584:SF1">
    <property type="entry name" value="NA(+)_H(+) ANTIPORTER SUBUNIT E1"/>
    <property type="match status" value="1"/>
</dbReference>
<dbReference type="EMBL" id="JAAQPH010000010">
    <property type="protein sequence ID" value="NIA69761.1"/>
    <property type="molecule type" value="Genomic_DNA"/>
</dbReference>
<dbReference type="AlphaFoldDB" id="A0A967EYH4"/>
<name>A0A967EYH4_9PROT</name>
<dbReference type="InterPro" id="IPR002758">
    <property type="entry name" value="Cation_antiport_E"/>
</dbReference>
<evidence type="ECO:0000256" key="2">
    <source>
        <dbReference type="ARBA" id="ARBA00006228"/>
    </source>
</evidence>
<evidence type="ECO:0000256" key="5">
    <source>
        <dbReference type="ARBA" id="ARBA00022989"/>
    </source>
</evidence>
<comment type="similarity">
    <text evidence="2">Belongs to the CPA3 antiporters (TC 2.A.63) subunit E family.</text>
</comment>
<dbReference type="Pfam" id="PF01899">
    <property type="entry name" value="MNHE"/>
    <property type="match status" value="1"/>
</dbReference>
<keyword evidence="5 7" id="KW-1133">Transmembrane helix</keyword>
<evidence type="ECO:0000313" key="8">
    <source>
        <dbReference type="EMBL" id="NIA69761.1"/>
    </source>
</evidence>
<dbReference type="Proteomes" id="UP000761264">
    <property type="component" value="Unassembled WGS sequence"/>
</dbReference>
<dbReference type="PANTHER" id="PTHR34584">
    <property type="entry name" value="NA(+)/H(+) ANTIPORTER SUBUNIT E1"/>
    <property type="match status" value="1"/>
</dbReference>
<evidence type="ECO:0000256" key="6">
    <source>
        <dbReference type="ARBA" id="ARBA00023136"/>
    </source>
</evidence>
<evidence type="ECO:0000313" key="9">
    <source>
        <dbReference type="Proteomes" id="UP000761264"/>
    </source>
</evidence>
<comment type="subcellular location">
    <subcellularLocation>
        <location evidence="1">Cell membrane</location>
        <topology evidence="1">Multi-pass membrane protein</topology>
    </subcellularLocation>
</comment>